<dbReference type="EMBL" id="BMAO01003846">
    <property type="protein sequence ID" value="GFQ90558.1"/>
    <property type="molecule type" value="Genomic_DNA"/>
</dbReference>
<evidence type="ECO:0000313" key="4">
    <source>
        <dbReference type="Proteomes" id="UP000887116"/>
    </source>
</evidence>
<dbReference type="PROSITE" id="PS51155">
    <property type="entry name" value="CHIT_BIND_RR_2"/>
    <property type="match status" value="1"/>
</dbReference>
<evidence type="ECO:0000256" key="1">
    <source>
        <dbReference type="PROSITE-ProRule" id="PRU00497"/>
    </source>
</evidence>
<keyword evidence="4" id="KW-1185">Reference proteome</keyword>
<accession>A0A8X6L1S0</accession>
<name>A0A8X6L1S0_TRICU</name>
<sequence length="138" mass="14976">MFPAFSMKFFGFCMITILLKLVQSQRVLEPIPVVQPPKPYNYGFQFGDGLGMSQFRQESADGTGEVKGSYGYIDPYGATRNVEYNAGADGYRAVIKSNEPGLANHAPADAVYVVQPPPPAVVAQGLRKPVPIVPVLLK</sequence>
<reference evidence="3" key="1">
    <citation type="submission" date="2020-07" db="EMBL/GenBank/DDBJ databases">
        <title>Multicomponent nature underlies the extraordinary mechanical properties of spider dragline silk.</title>
        <authorList>
            <person name="Kono N."/>
            <person name="Nakamura H."/>
            <person name="Mori M."/>
            <person name="Yoshida Y."/>
            <person name="Ohtoshi R."/>
            <person name="Malay A.D."/>
            <person name="Moran D.A.P."/>
            <person name="Tomita M."/>
            <person name="Numata K."/>
            <person name="Arakawa K."/>
        </authorList>
    </citation>
    <scope>NUCLEOTIDE SEQUENCE</scope>
</reference>
<dbReference type="GO" id="GO:0008010">
    <property type="term" value="F:structural constituent of chitin-based larval cuticle"/>
    <property type="evidence" value="ECO:0007669"/>
    <property type="project" value="TreeGrafter"/>
</dbReference>
<dbReference type="Proteomes" id="UP000887116">
    <property type="component" value="Unassembled WGS sequence"/>
</dbReference>
<dbReference type="InterPro" id="IPR000618">
    <property type="entry name" value="Insect_cuticle"/>
</dbReference>
<keyword evidence="2" id="KW-0732">Signal</keyword>
<organism evidence="3 4">
    <name type="scientific">Trichonephila clavata</name>
    <name type="common">Joro spider</name>
    <name type="synonym">Nephila clavata</name>
    <dbReference type="NCBI Taxonomy" id="2740835"/>
    <lineage>
        <taxon>Eukaryota</taxon>
        <taxon>Metazoa</taxon>
        <taxon>Ecdysozoa</taxon>
        <taxon>Arthropoda</taxon>
        <taxon>Chelicerata</taxon>
        <taxon>Arachnida</taxon>
        <taxon>Araneae</taxon>
        <taxon>Araneomorphae</taxon>
        <taxon>Entelegynae</taxon>
        <taxon>Araneoidea</taxon>
        <taxon>Nephilidae</taxon>
        <taxon>Trichonephila</taxon>
    </lineage>
</organism>
<comment type="caution">
    <text evidence="3">The sequence shown here is derived from an EMBL/GenBank/DDBJ whole genome shotgun (WGS) entry which is preliminary data.</text>
</comment>
<evidence type="ECO:0000313" key="3">
    <source>
        <dbReference type="EMBL" id="GFQ90558.1"/>
    </source>
</evidence>
<dbReference type="GO" id="GO:0062129">
    <property type="term" value="C:chitin-based extracellular matrix"/>
    <property type="evidence" value="ECO:0007669"/>
    <property type="project" value="TreeGrafter"/>
</dbReference>
<evidence type="ECO:0000256" key="2">
    <source>
        <dbReference type="SAM" id="SignalP"/>
    </source>
</evidence>
<feature type="signal peptide" evidence="2">
    <location>
        <begin position="1"/>
        <end position="24"/>
    </location>
</feature>
<dbReference type="AlphaFoldDB" id="A0A8X6L1S0"/>
<dbReference type="InterPro" id="IPR050468">
    <property type="entry name" value="Cuticle_Struct_Prot"/>
</dbReference>
<feature type="chain" id="PRO_5036469315" evidence="2">
    <location>
        <begin position="25"/>
        <end position="138"/>
    </location>
</feature>
<dbReference type="OrthoDB" id="6424835at2759"/>
<protein>
    <submittedName>
        <fullName evidence="3">Cuticle protein 16.8</fullName>
    </submittedName>
</protein>
<dbReference type="PANTHER" id="PTHR10380">
    <property type="entry name" value="CUTICLE PROTEIN"/>
    <property type="match status" value="1"/>
</dbReference>
<proteinExistence type="predicted"/>
<dbReference type="Pfam" id="PF00379">
    <property type="entry name" value="Chitin_bind_4"/>
    <property type="match status" value="1"/>
</dbReference>
<keyword evidence="1" id="KW-0193">Cuticle</keyword>
<gene>
    <name evidence="3" type="primary">NCL1_45439</name>
    <name evidence="3" type="ORF">TNCT_276441</name>
</gene>